<dbReference type="EMBL" id="KN838954">
    <property type="protein sequence ID" value="KIJ91935.1"/>
    <property type="molecule type" value="Genomic_DNA"/>
</dbReference>
<sequence>MAKITCGVTAKPLSICIDPRLLTSWTQLYLFAFKNRLTLGVPDVLCAVPPPLHLSLIPGVQEVAIPCVCIDSEIADLLTS</sequence>
<gene>
    <name evidence="1" type="ORF">K443DRAFT_685587</name>
</gene>
<evidence type="ECO:0000313" key="1">
    <source>
        <dbReference type="EMBL" id="KIJ91935.1"/>
    </source>
</evidence>
<name>A0A0C9WNH1_9AGAR</name>
<keyword evidence="2" id="KW-1185">Reference proteome</keyword>
<accession>A0A0C9WNH1</accession>
<dbReference type="HOGENOM" id="CLU_2590139_0_0_1"/>
<dbReference type="Proteomes" id="UP000054477">
    <property type="component" value="Unassembled WGS sequence"/>
</dbReference>
<protein>
    <submittedName>
        <fullName evidence="1">Uncharacterized protein</fullName>
    </submittedName>
</protein>
<proteinExistence type="predicted"/>
<organism evidence="1 2">
    <name type="scientific">Laccaria amethystina LaAM-08-1</name>
    <dbReference type="NCBI Taxonomy" id="1095629"/>
    <lineage>
        <taxon>Eukaryota</taxon>
        <taxon>Fungi</taxon>
        <taxon>Dikarya</taxon>
        <taxon>Basidiomycota</taxon>
        <taxon>Agaricomycotina</taxon>
        <taxon>Agaricomycetes</taxon>
        <taxon>Agaricomycetidae</taxon>
        <taxon>Agaricales</taxon>
        <taxon>Agaricineae</taxon>
        <taxon>Hydnangiaceae</taxon>
        <taxon>Laccaria</taxon>
    </lineage>
</organism>
<dbReference type="AlphaFoldDB" id="A0A0C9WNH1"/>
<evidence type="ECO:0000313" key="2">
    <source>
        <dbReference type="Proteomes" id="UP000054477"/>
    </source>
</evidence>
<reference evidence="2" key="2">
    <citation type="submission" date="2015-01" db="EMBL/GenBank/DDBJ databases">
        <title>Evolutionary Origins and Diversification of the Mycorrhizal Mutualists.</title>
        <authorList>
            <consortium name="DOE Joint Genome Institute"/>
            <consortium name="Mycorrhizal Genomics Consortium"/>
            <person name="Kohler A."/>
            <person name="Kuo A."/>
            <person name="Nagy L.G."/>
            <person name="Floudas D."/>
            <person name="Copeland A."/>
            <person name="Barry K.W."/>
            <person name="Cichocki N."/>
            <person name="Veneault-Fourrey C."/>
            <person name="LaButti K."/>
            <person name="Lindquist E.A."/>
            <person name="Lipzen A."/>
            <person name="Lundell T."/>
            <person name="Morin E."/>
            <person name="Murat C."/>
            <person name="Riley R."/>
            <person name="Ohm R."/>
            <person name="Sun H."/>
            <person name="Tunlid A."/>
            <person name="Henrissat B."/>
            <person name="Grigoriev I.V."/>
            <person name="Hibbett D.S."/>
            <person name="Martin F."/>
        </authorList>
    </citation>
    <scope>NUCLEOTIDE SEQUENCE [LARGE SCALE GENOMIC DNA]</scope>
    <source>
        <strain evidence="2">LaAM-08-1</strain>
    </source>
</reference>
<reference evidence="1 2" key="1">
    <citation type="submission" date="2014-04" db="EMBL/GenBank/DDBJ databases">
        <authorList>
            <consortium name="DOE Joint Genome Institute"/>
            <person name="Kuo A."/>
            <person name="Kohler A."/>
            <person name="Nagy L.G."/>
            <person name="Floudas D."/>
            <person name="Copeland A."/>
            <person name="Barry K.W."/>
            <person name="Cichocki N."/>
            <person name="Veneault-Fourrey C."/>
            <person name="LaButti K."/>
            <person name="Lindquist E.A."/>
            <person name="Lipzen A."/>
            <person name="Lundell T."/>
            <person name="Morin E."/>
            <person name="Murat C."/>
            <person name="Sun H."/>
            <person name="Tunlid A."/>
            <person name="Henrissat B."/>
            <person name="Grigoriev I.V."/>
            <person name="Hibbett D.S."/>
            <person name="Martin F."/>
            <person name="Nordberg H.P."/>
            <person name="Cantor M.N."/>
            <person name="Hua S.X."/>
        </authorList>
    </citation>
    <scope>NUCLEOTIDE SEQUENCE [LARGE SCALE GENOMIC DNA]</scope>
    <source>
        <strain evidence="1 2">LaAM-08-1</strain>
    </source>
</reference>